<dbReference type="GO" id="GO:0016757">
    <property type="term" value="F:glycosyltransferase activity"/>
    <property type="evidence" value="ECO:0007669"/>
    <property type="project" value="InterPro"/>
</dbReference>
<dbReference type="Pfam" id="PF00534">
    <property type="entry name" value="Glycos_transf_1"/>
    <property type="match status" value="1"/>
</dbReference>
<dbReference type="STRING" id="1850252.LPB136_04660"/>
<evidence type="ECO:0000313" key="3">
    <source>
        <dbReference type="Proteomes" id="UP000181898"/>
    </source>
</evidence>
<proteinExistence type="predicted"/>
<evidence type="ECO:0000313" key="2">
    <source>
        <dbReference type="EMBL" id="APG64694.1"/>
    </source>
</evidence>
<dbReference type="SUPFAM" id="SSF53756">
    <property type="entry name" value="UDP-Glycosyltransferase/glycogen phosphorylase"/>
    <property type="match status" value="1"/>
</dbReference>
<gene>
    <name evidence="2" type="ORF">LPB136_04660</name>
</gene>
<dbReference type="Proteomes" id="UP000181898">
    <property type="component" value="Chromosome"/>
</dbReference>
<accession>A0A1L3JHV6</accession>
<name>A0A1L3JHV6_9FLAO</name>
<dbReference type="Gene3D" id="3.40.50.2000">
    <property type="entry name" value="Glycogen Phosphorylase B"/>
    <property type="match status" value="2"/>
</dbReference>
<dbReference type="InterPro" id="IPR001296">
    <property type="entry name" value="Glyco_trans_1"/>
</dbReference>
<dbReference type="PANTHER" id="PTHR12526:SF630">
    <property type="entry name" value="GLYCOSYLTRANSFERASE"/>
    <property type="match status" value="1"/>
</dbReference>
<protein>
    <recommendedName>
        <fullName evidence="1">Glycosyl transferase family 1 domain-containing protein</fullName>
    </recommendedName>
</protein>
<feature type="domain" description="Glycosyl transferase family 1" evidence="1">
    <location>
        <begin position="167"/>
        <end position="309"/>
    </location>
</feature>
<sequence>MDRFYKLFNKKCLEVNHQVDWYFSHYEEFDFYQGLSIISSEGTSVEQKFIDSSKEKNIKYDVIITHFTQLCTKYYKQFKELHPNSYTIAVDHNARPLKGYSLKKSIKKRIDGLLYSKYINQFVGVSKYTFYHILKDYGKNLKQKTQVIYNGIDTTVFKKKDKDLAHNFIVVAHLTYNKGIQDLLKALSLIDKNLLKNTQIDIYGEGPFEYQLKTLTNDFQLEKIVNFKGSSSELNILFANYNYMIQPTYMECFSLSILESLSANVPVITTTVGGNLEVLKDQVNGYIFKPKDYTKLASILTAILSGKEKITIDVSKLIEDEFYIEKMVEEHLKIIPCI</sequence>
<keyword evidence="3" id="KW-1185">Reference proteome</keyword>
<reference evidence="2 3" key="1">
    <citation type="submission" date="2016-11" db="EMBL/GenBank/DDBJ databases">
        <title>Tenacibaculum sp. LPB0136, isolated from marine environment.</title>
        <authorList>
            <person name="Kim E."/>
            <person name="Yi H."/>
        </authorList>
    </citation>
    <scope>NUCLEOTIDE SEQUENCE [LARGE SCALE GENOMIC DNA]</scope>
    <source>
        <strain evidence="2 3">LPB0136</strain>
    </source>
</reference>
<evidence type="ECO:0000259" key="1">
    <source>
        <dbReference type="Pfam" id="PF00534"/>
    </source>
</evidence>
<dbReference type="PANTHER" id="PTHR12526">
    <property type="entry name" value="GLYCOSYLTRANSFERASE"/>
    <property type="match status" value="1"/>
</dbReference>
<organism evidence="2 3">
    <name type="scientific">Tenacibaculum todarodis</name>
    <dbReference type="NCBI Taxonomy" id="1850252"/>
    <lineage>
        <taxon>Bacteria</taxon>
        <taxon>Pseudomonadati</taxon>
        <taxon>Bacteroidota</taxon>
        <taxon>Flavobacteriia</taxon>
        <taxon>Flavobacteriales</taxon>
        <taxon>Flavobacteriaceae</taxon>
        <taxon>Tenacibaculum</taxon>
    </lineage>
</organism>
<dbReference type="EMBL" id="CP018155">
    <property type="protein sequence ID" value="APG64694.1"/>
    <property type="molecule type" value="Genomic_DNA"/>
</dbReference>
<dbReference type="AlphaFoldDB" id="A0A1L3JHV6"/>
<dbReference type="KEGG" id="ten:LPB136_04660"/>